<keyword evidence="1" id="KW-0479">Metal-binding</keyword>
<keyword evidence="1" id="KW-0862">Zinc</keyword>
<feature type="compositionally biased region" description="Polar residues" evidence="2">
    <location>
        <begin position="122"/>
        <end position="140"/>
    </location>
</feature>
<organism evidence="4 5">
    <name type="scientific">Hevea brasiliensis</name>
    <name type="common">Para rubber tree</name>
    <name type="synonym">Siphonia brasiliensis</name>
    <dbReference type="NCBI Taxonomy" id="3981"/>
    <lineage>
        <taxon>Eukaryota</taxon>
        <taxon>Viridiplantae</taxon>
        <taxon>Streptophyta</taxon>
        <taxon>Embryophyta</taxon>
        <taxon>Tracheophyta</taxon>
        <taxon>Spermatophyta</taxon>
        <taxon>Magnoliopsida</taxon>
        <taxon>eudicotyledons</taxon>
        <taxon>Gunneridae</taxon>
        <taxon>Pentapetalae</taxon>
        <taxon>rosids</taxon>
        <taxon>fabids</taxon>
        <taxon>Malpighiales</taxon>
        <taxon>Euphorbiaceae</taxon>
        <taxon>Crotonoideae</taxon>
        <taxon>Micrandreae</taxon>
        <taxon>Hevea</taxon>
    </lineage>
</organism>
<evidence type="ECO:0000313" key="4">
    <source>
        <dbReference type="EMBL" id="KAF2298331.1"/>
    </source>
</evidence>
<dbReference type="Pfam" id="PF00098">
    <property type="entry name" value="zf-CCHC"/>
    <property type="match status" value="1"/>
</dbReference>
<evidence type="ECO:0000256" key="2">
    <source>
        <dbReference type="SAM" id="MobiDB-lite"/>
    </source>
</evidence>
<dbReference type="Gene3D" id="4.10.60.10">
    <property type="entry name" value="Zinc finger, CCHC-type"/>
    <property type="match status" value="1"/>
</dbReference>
<reference evidence="4 5" key="1">
    <citation type="journal article" date="2020" name="Mol. Plant">
        <title>The Chromosome-Based Rubber Tree Genome Provides New Insights into Spurge Genome Evolution and Rubber Biosynthesis.</title>
        <authorList>
            <person name="Liu J."/>
            <person name="Shi C."/>
            <person name="Shi C.C."/>
            <person name="Li W."/>
            <person name="Zhang Q.J."/>
            <person name="Zhang Y."/>
            <person name="Li K."/>
            <person name="Lu H.F."/>
            <person name="Shi C."/>
            <person name="Zhu S.T."/>
            <person name="Xiao Z.Y."/>
            <person name="Nan H."/>
            <person name="Yue Y."/>
            <person name="Zhu X.G."/>
            <person name="Wu Y."/>
            <person name="Hong X.N."/>
            <person name="Fan G.Y."/>
            <person name="Tong Y."/>
            <person name="Zhang D."/>
            <person name="Mao C.L."/>
            <person name="Liu Y.L."/>
            <person name="Hao S.J."/>
            <person name="Liu W.Q."/>
            <person name="Lv M.Q."/>
            <person name="Zhang H.B."/>
            <person name="Liu Y."/>
            <person name="Hu-Tang G.R."/>
            <person name="Wang J.P."/>
            <person name="Wang J.H."/>
            <person name="Sun Y.H."/>
            <person name="Ni S.B."/>
            <person name="Chen W.B."/>
            <person name="Zhang X.C."/>
            <person name="Jiao Y.N."/>
            <person name="Eichler E.E."/>
            <person name="Li G.H."/>
            <person name="Liu X."/>
            <person name="Gao L.Z."/>
        </authorList>
    </citation>
    <scope>NUCLEOTIDE SEQUENCE [LARGE SCALE GENOMIC DNA]</scope>
    <source>
        <strain evidence="5">cv. GT1</strain>
        <tissue evidence="4">Leaf</tissue>
    </source>
</reference>
<dbReference type="Proteomes" id="UP000467840">
    <property type="component" value="Chromosome 1"/>
</dbReference>
<evidence type="ECO:0000256" key="1">
    <source>
        <dbReference type="PROSITE-ProRule" id="PRU00047"/>
    </source>
</evidence>
<comment type="caution">
    <text evidence="4">The sequence shown here is derived from an EMBL/GenBank/DDBJ whole genome shotgun (WGS) entry which is preliminary data.</text>
</comment>
<keyword evidence="5" id="KW-1185">Reference proteome</keyword>
<sequence>MMEDDTSDNEEMNFKYVTHQGQEIGGQNFQQHHRRDDEFKLKMDIPTFSGDFDIEGFLYWFTEVDPFFKYDEILKERKENMSVNEYTIEFLRDAHQARTEKEKISQDVSLSSNVEIAKNPISVNNKAGNSNPPKTNNPHAKTTPVKCYKCNEIGHRSNECPKRKSSLENMMMMMMVKSIVDLTERMKRKIVNKMNRHAR</sequence>
<dbReference type="PROSITE" id="PS50158">
    <property type="entry name" value="ZF_CCHC"/>
    <property type="match status" value="1"/>
</dbReference>
<gene>
    <name evidence="4" type="ORF">GH714_022358</name>
</gene>
<dbReference type="SUPFAM" id="SSF57756">
    <property type="entry name" value="Retrovirus zinc finger-like domains"/>
    <property type="match status" value="1"/>
</dbReference>
<feature type="region of interest" description="Disordered" evidence="2">
    <location>
        <begin position="122"/>
        <end position="142"/>
    </location>
</feature>
<dbReference type="InterPro" id="IPR036875">
    <property type="entry name" value="Znf_CCHC_sf"/>
</dbReference>
<dbReference type="EMBL" id="JAAGAX010000011">
    <property type="protein sequence ID" value="KAF2298331.1"/>
    <property type="molecule type" value="Genomic_DNA"/>
</dbReference>
<keyword evidence="1" id="KW-0863">Zinc-finger</keyword>
<accession>A0A6A6LA61</accession>
<evidence type="ECO:0000313" key="5">
    <source>
        <dbReference type="Proteomes" id="UP000467840"/>
    </source>
</evidence>
<proteinExistence type="predicted"/>
<dbReference type="SMART" id="SM00343">
    <property type="entry name" value="ZnF_C2HC"/>
    <property type="match status" value="1"/>
</dbReference>
<evidence type="ECO:0000259" key="3">
    <source>
        <dbReference type="PROSITE" id="PS50158"/>
    </source>
</evidence>
<name>A0A6A6LA61_HEVBR</name>
<dbReference type="AlphaFoldDB" id="A0A6A6LA61"/>
<dbReference type="GO" id="GO:0003676">
    <property type="term" value="F:nucleic acid binding"/>
    <property type="evidence" value="ECO:0007669"/>
    <property type="project" value="InterPro"/>
</dbReference>
<dbReference type="InterPro" id="IPR001878">
    <property type="entry name" value="Znf_CCHC"/>
</dbReference>
<protein>
    <recommendedName>
        <fullName evidence="3">CCHC-type domain-containing protein</fullName>
    </recommendedName>
</protein>
<dbReference type="GO" id="GO:0008270">
    <property type="term" value="F:zinc ion binding"/>
    <property type="evidence" value="ECO:0007669"/>
    <property type="project" value="UniProtKB-KW"/>
</dbReference>
<feature type="domain" description="CCHC-type" evidence="3">
    <location>
        <begin position="146"/>
        <end position="162"/>
    </location>
</feature>